<dbReference type="Proteomes" id="UP001642409">
    <property type="component" value="Unassembled WGS sequence"/>
</dbReference>
<sequence length="387" mass="45366">MTYRRKFSTTFWGIKTVKEFEQMSGLQSYDFQSEFEQCKIVVQNPSLEHQSFVNLLQSCFNSQLCQNCKCPFVKGFTKIKATCFIQICCKHTVQQLKQKRLFYENKPLNVHFELKQAQQPLNLVQFTIEDYLNQQFTLEGEFTQSLHFKHIQELQSLKILNFKLKTYELEDTPLTGQIYLFKTTQEATFDPEQFGTIQTQINDFVTSVRTICNQFSKYTTKEVVEEPSYCFKVLFDWTCPEIMQIIVKFSHETNLEINENKFDLFRFDSELMEFQQINGQKIKKYKYAVIGALDANSSQEYMESVTNIIFTSFNATEVQVKLQKPHQYGKFSITNDQFEVKCEMPGQILKQEAEDNETGYFLFNSQDSIVCGEYEIGSTVVQVVEIV</sequence>
<proteinExistence type="predicted"/>
<evidence type="ECO:0000313" key="1">
    <source>
        <dbReference type="EMBL" id="CAL5987844.1"/>
    </source>
</evidence>
<protein>
    <submittedName>
        <fullName evidence="1">Hypothetical_protein</fullName>
    </submittedName>
</protein>
<evidence type="ECO:0000313" key="2">
    <source>
        <dbReference type="Proteomes" id="UP001642409"/>
    </source>
</evidence>
<keyword evidence="2" id="KW-1185">Reference proteome</keyword>
<reference evidence="1 2" key="1">
    <citation type="submission" date="2024-07" db="EMBL/GenBank/DDBJ databases">
        <authorList>
            <person name="Akdeniz Z."/>
        </authorList>
    </citation>
    <scope>NUCLEOTIDE SEQUENCE [LARGE SCALE GENOMIC DNA]</scope>
</reference>
<gene>
    <name evidence="1" type="ORF">HINF_LOCUS10095</name>
</gene>
<organism evidence="1 2">
    <name type="scientific">Hexamita inflata</name>
    <dbReference type="NCBI Taxonomy" id="28002"/>
    <lineage>
        <taxon>Eukaryota</taxon>
        <taxon>Metamonada</taxon>
        <taxon>Diplomonadida</taxon>
        <taxon>Hexamitidae</taxon>
        <taxon>Hexamitinae</taxon>
        <taxon>Hexamita</taxon>
    </lineage>
</organism>
<accession>A0ABP1H7D2</accession>
<name>A0ABP1H7D2_9EUKA</name>
<dbReference type="EMBL" id="CAXDID020000021">
    <property type="protein sequence ID" value="CAL5987844.1"/>
    <property type="molecule type" value="Genomic_DNA"/>
</dbReference>
<comment type="caution">
    <text evidence="1">The sequence shown here is derived from an EMBL/GenBank/DDBJ whole genome shotgun (WGS) entry which is preliminary data.</text>
</comment>